<keyword evidence="2 4" id="KW-0547">Nucleotide-binding</keyword>
<dbReference type="SUPFAM" id="SSF100950">
    <property type="entry name" value="NagB/RpiA/CoA transferase-like"/>
    <property type="match status" value="1"/>
</dbReference>
<dbReference type="Gene3D" id="3.40.50.10420">
    <property type="entry name" value="NagB/RpiA/CoA transferase-like"/>
    <property type="match status" value="1"/>
</dbReference>
<evidence type="ECO:0000256" key="4">
    <source>
        <dbReference type="PIRSR" id="PIRSR006806-1"/>
    </source>
</evidence>
<gene>
    <name evidence="6" type="ORF">HELGO_WM32160</name>
</gene>
<dbReference type="GO" id="GO:0009396">
    <property type="term" value="P:folic acid-containing compound biosynthetic process"/>
    <property type="evidence" value="ECO:0007669"/>
    <property type="project" value="TreeGrafter"/>
</dbReference>
<feature type="binding site" evidence="4">
    <location>
        <position position="56"/>
    </location>
    <ligand>
        <name>substrate</name>
    </ligand>
</feature>
<dbReference type="PIRSF" id="PIRSF006806">
    <property type="entry name" value="FTHF_cligase"/>
    <property type="match status" value="1"/>
</dbReference>
<dbReference type="GO" id="GO:0030272">
    <property type="term" value="F:5-formyltetrahydrofolate cyclo-ligase activity"/>
    <property type="evidence" value="ECO:0007669"/>
    <property type="project" value="UniProtKB-EC"/>
</dbReference>
<keyword evidence="3 4" id="KW-0067">ATP-binding</keyword>
<dbReference type="NCBIfam" id="TIGR02727">
    <property type="entry name" value="MTHFS_bact"/>
    <property type="match status" value="1"/>
</dbReference>
<evidence type="ECO:0000256" key="1">
    <source>
        <dbReference type="ARBA" id="ARBA00010638"/>
    </source>
</evidence>
<keyword evidence="5" id="KW-0460">Magnesium</keyword>
<keyword evidence="6" id="KW-0436">Ligase</keyword>
<reference evidence="6" key="1">
    <citation type="submission" date="2020-01" db="EMBL/GenBank/DDBJ databases">
        <authorList>
            <person name="Meier V. D."/>
            <person name="Meier V D."/>
        </authorList>
    </citation>
    <scope>NUCLEOTIDE SEQUENCE</scope>
    <source>
        <strain evidence="6">HLG_WM_MAG_09</strain>
    </source>
</reference>
<dbReference type="PANTHER" id="PTHR23407:SF1">
    <property type="entry name" value="5-FORMYLTETRAHYDROFOLATE CYCLO-LIGASE"/>
    <property type="match status" value="1"/>
</dbReference>
<evidence type="ECO:0000313" key="6">
    <source>
        <dbReference type="EMBL" id="CAA6809320.1"/>
    </source>
</evidence>
<feature type="binding site" evidence="4">
    <location>
        <begin position="135"/>
        <end position="143"/>
    </location>
    <ligand>
        <name>ATP</name>
        <dbReference type="ChEBI" id="CHEBI:30616"/>
    </ligand>
</feature>
<dbReference type="InterPro" id="IPR002698">
    <property type="entry name" value="FTHF_cligase"/>
</dbReference>
<dbReference type="EC" id="6.3.3.2" evidence="5"/>
<keyword evidence="5" id="KW-0479">Metal-binding</keyword>
<proteinExistence type="inferred from homology"/>
<dbReference type="GO" id="GO:0046872">
    <property type="term" value="F:metal ion binding"/>
    <property type="evidence" value="ECO:0007669"/>
    <property type="project" value="UniProtKB-KW"/>
</dbReference>
<dbReference type="PANTHER" id="PTHR23407">
    <property type="entry name" value="ATPASE INHIBITOR/5-FORMYLTETRAHYDROFOLATE CYCLO-LIGASE"/>
    <property type="match status" value="1"/>
</dbReference>
<dbReference type="GO" id="GO:0035999">
    <property type="term" value="P:tetrahydrofolate interconversion"/>
    <property type="evidence" value="ECO:0007669"/>
    <property type="project" value="TreeGrafter"/>
</dbReference>
<evidence type="ECO:0000256" key="2">
    <source>
        <dbReference type="ARBA" id="ARBA00022741"/>
    </source>
</evidence>
<dbReference type="EMBL" id="CACVAT010000133">
    <property type="protein sequence ID" value="CAA6809320.1"/>
    <property type="molecule type" value="Genomic_DNA"/>
</dbReference>
<name>A0A6S6T1K6_9GAMM</name>
<dbReference type="GO" id="GO:0005524">
    <property type="term" value="F:ATP binding"/>
    <property type="evidence" value="ECO:0007669"/>
    <property type="project" value="UniProtKB-KW"/>
</dbReference>
<comment type="similarity">
    <text evidence="1 5">Belongs to the 5-formyltetrahydrofolate cyclo-ligase family.</text>
</comment>
<feature type="binding site" evidence="4">
    <location>
        <position position="51"/>
    </location>
    <ligand>
        <name>substrate</name>
    </ligand>
</feature>
<dbReference type="InterPro" id="IPR024185">
    <property type="entry name" value="FTHF_cligase-like_sf"/>
</dbReference>
<protein>
    <recommendedName>
        <fullName evidence="5">5-formyltetrahydrofolate cyclo-ligase</fullName>
        <ecNumber evidence="5">6.3.3.2</ecNumber>
    </recommendedName>
</protein>
<sequence length="199" mass="22785">MKIPLQAFRKSLKKQRSSLSRHQQLHLSSLATKRLQRLSVFRSAKNIAIYLPVRGEIDPSQLPAFGRANQRFYLPVLSLYKKHGLVFVRWNKQTRFRLNQYQIPEPVIKYSQLTSARKLDLVIMPLLAFDTTGSRLGMGGGYYDRSFAFKMRSGSKRKPTLLGIAYQFQQAESLPRQSWDVPLDAIVTNTQFTAFASGS</sequence>
<organism evidence="6">
    <name type="scientific">uncultured Thiotrichaceae bacterium</name>
    <dbReference type="NCBI Taxonomy" id="298394"/>
    <lineage>
        <taxon>Bacteria</taxon>
        <taxon>Pseudomonadati</taxon>
        <taxon>Pseudomonadota</taxon>
        <taxon>Gammaproteobacteria</taxon>
        <taxon>Thiotrichales</taxon>
        <taxon>Thiotrichaceae</taxon>
        <taxon>environmental samples</taxon>
    </lineage>
</organism>
<accession>A0A6S6T1K6</accession>
<comment type="catalytic activity">
    <reaction evidence="5">
        <text>(6S)-5-formyl-5,6,7,8-tetrahydrofolate + ATP = (6R)-5,10-methenyltetrahydrofolate + ADP + phosphate</text>
        <dbReference type="Rhea" id="RHEA:10488"/>
        <dbReference type="ChEBI" id="CHEBI:30616"/>
        <dbReference type="ChEBI" id="CHEBI:43474"/>
        <dbReference type="ChEBI" id="CHEBI:57455"/>
        <dbReference type="ChEBI" id="CHEBI:57457"/>
        <dbReference type="ChEBI" id="CHEBI:456216"/>
        <dbReference type="EC" id="6.3.3.2"/>
    </reaction>
</comment>
<comment type="cofactor">
    <cofactor evidence="5">
        <name>Mg(2+)</name>
        <dbReference type="ChEBI" id="CHEBI:18420"/>
    </cofactor>
</comment>
<dbReference type="AlphaFoldDB" id="A0A6S6T1K6"/>
<dbReference type="InterPro" id="IPR037171">
    <property type="entry name" value="NagB/RpiA_transferase-like"/>
</dbReference>
<dbReference type="Pfam" id="PF01812">
    <property type="entry name" value="5-FTHF_cyc-lig"/>
    <property type="match status" value="1"/>
</dbReference>
<evidence type="ECO:0000256" key="3">
    <source>
        <dbReference type="ARBA" id="ARBA00022840"/>
    </source>
</evidence>
<evidence type="ECO:0000256" key="5">
    <source>
        <dbReference type="RuleBase" id="RU361279"/>
    </source>
</evidence>